<reference evidence="10 11" key="1">
    <citation type="submission" date="2021-10" db="EMBL/GenBank/DDBJ databases">
        <authorList>
            <person name="Criscuolo A."/>
        </authorList>
    </citation>
    <scope>NUCLEOTIDE SEQUENCE [LARGE SCALE GENOMIC DNA]</scope>
    <source>
        <strain evidence="11">CIP 111883</strain>
    </source>
</reference>
<evidence type="ECO:0000259" key="9">
    <source>
        <dbReference type="PROSITE" id="PS50893"/>
    </source>
</evidence>
<dbReference type="PROSITE" id="PS50893">
    <property type="entry name" value="ABC_TRANSPORTER_2"/>
    <property type="match status" value="1"/>
</dbReference>
<dbReference type="InterPro" id="IPR050763">
    <property type="entry name" value="ABC_transporter_ATP-binding"/>
</dbReference>
<keyword evidence="6" id="KW-1278">Translocase</keyword>
<evidence type="ECO:0000256" key="3">
    <source>
        <dbReference type="ARBA" id="ARBA00022475"/>
    </source>
</evidence>
<evidence type="ECO:0000256" key="6">
    <source>
        <dbReference type="ARBA" id="ARBA00022967"/>
    </source>
</evidence>
<proteinExistence type="inferred from homology"/>
<dbReference type="InterPro" id="IPR005894">
    <property type="entry name" value="DrrA"/>
</dbReference>
<dbReference type="InterPro" id="IPR003439">
    <property type="entry name" value="ABC_transporter-like_ATP-bd"/>
</dbReference>
<dbReference type="GO" id="GO:0016787">
    <property type="term" value="F:hydrolase activity"/>
    <property type="evidence" value="ECO:0007669"/>
    <property type="project" value="UniProtKB-KW"/>
</dbReference>
<dbReference type="InterPro" id="IPR027417">
    <property type="entry name" value="P-loop_NTPase"/>
</dbReference>
<protein>
    <submittedName>
        <fullName evidence="10">Daunorubicin/doxorubicin resistance ATP-binding protein DrrA</fullName>
        <ecNumber evidence="10">3.6.3.-</ecNumber>
    </submittedName>
</protein>
<dbReference type="InterPro" id="IPR003593">
    <property type="entry name" value="AAA+_ATPase"/>
</dbReference>
<keyword evidence="3" id="KW-1003">Cell membrane</keyword>
<accession>A0ABM8YRE6</accession>
<dbReference type="PANTHER" id="PTHR42711">
    <property type="entry name" value="ABC TRANSPORTER ATP-BINDING PROTEIN"/>
    <property type="match status" value="1"/>
</dbReference>
<gene>
    <name evidence="10" type="primary">drrA</name>
    <name evidence="10" type="ORF">BACCIP111883_03220</name>
</gene>
<dbReference type="RefSeq" id="WP_230502888.1">
    <property type="nucleotide sequence ID" value="NZ_CAKJTJ010000021.1"/>
</dbReference>
<dbReference type="SMART" id="SM00382">
    <property type="entry name" value="AAA"/>
    <property type="match status" value="1"/>
</dbReference>
<dbReference type="InterPro" id="IPR017871">
    <property type="entry name" value="ABC_transporter-like_CS"/>
</dbReference>
<dbReference type="EMBL" id="CAKJTJ010000021">
    <property type="protein sequence ID" value="CAG9622429.1"/>
    <property type="molecule type" value="Genomic_DNA"/>
</dbReference>
<evidence type="ECO:0000313" key="10">
    <source>
        <dbReference type="EMBL" id="CAG9622429.1"/>
    </source>
</evidence>
<keyword evidence="4" id="KW-0547">Nucleotide-binding</keyword>
<dbReference type="GO" id="GO:0005524">
    <property type="term" value="F:ATP binding"/>
    <property type="evidence" value="ECO:0007669"/>
    <property type="project" value="UniProtKB-KW"/>
</dbReference>
<dbReference type="Pfam" id="PF00005">
    <property type="entry name" value="ABC_tran"/>
    <property type="match status" value="1"/>
</dbReference>
<keyword evidence="11" id="KW-1185">Reference proteome</keyword>
<feature type="domain" description="ABC transporter" evidence="9">
    <location>
        <begin position="6"/>
        <end position="236"/>
    </location>
</feature>
<comment type="subcellular location">
    <subcellularLocation>
        <location evidence="1">Cell membrane</location>
        <topology evidence="1">Peripheral membrane protein</topology>
        <orientation evidence="1">Cytoplasmic side</orientation>
    </subcellularLocation>
</comment>
<evidence type="ECO:0000256" key="4">
    <source>
        <dbReference type="ARBA" id="ARBA00022741"/>
    </source>
</evidence>
<evidence type="ECO:0000256" key="7">
    <source>
        <dbReference type="ARBA" id="ARBA00023136"/>
    </source>
</evidence>
<dbReference type="PANTHER" id="PTHR42711:SF19">
    <property type="entry name" value="DOXORUBICIN RESISTANCE ATP-BINDING PROTEIN DRRA"/>
    <property type="match status" value="1"/>
</dbReference>
<organism evidence="10 11">
    <name type="scientific">Sutcliffiella rhizosphaerae</name>
    <dbReference type="NCBI Taxonomy" id="2880967"/>
    <lineage>
        <taxon>Bacteria</taxon>
        <taxon>Bacillati</taxon>
        <taxon>Bacillota</taxon>
        <taxon>Bacilli</taxon>
        <taxon>Bacillales</taxon>
        <taxon>Bacillaceae</taxon>
        <taxon>Sutcliffiella</taxon>
    </lineage>
</organism>
<keyword evidence="5 10" id="KW-0067">ATP-binding</keyword>
<evidence type="ECO:0000256" key="5">
    <source>
        <dbReference type="ARBA" id="ARBA00022840"/>
    </source>
</evidence>
<evidence type="ECO:0000256" key="2">
    <source>
        <dbReference type="ARBA" id="ARBA00022448"/>
    </source>
</evidence>
<evidence type="ECO:0000313" key="11">
    <source>
        <dbReference type="Proteomes" id="UP000789833"/>
    </source>
</evidence>
<dbReference type="SUPFAM" id="SSF52540">
    <property type="entry name" value="P-loop containing nucleoside triphosphate hydrolases"/>
    <property type="match status" value="1"/>
</dbReference>
<dbReference type="Proteomes" id="UP000789833">
    <property type="component" value="Unassembled WGS sequence"/>
</dbReference>
<keyword evidence="10" id="KW-0378">Hydrolase</keyword>
<name>A0ABM8YRE6_9BACI</name>
<dbReference type="NCBIfam" id="TIGR01188">
    <property type="entry name" value="drrA"/>
    <property type="match status" value="1"/>
</dbReference>
<dbReference type="Gene3D" id="3.40.50.300">
    <property type="entry name" value="P-loop containing nucleotide triphosphate hydrolases"/>
    <property type="match status" value="1"/>
</dbReference>
<dbReference type="EC" id="3.6.3.-" evidence="10"/>
<keyword evidence="2" id="KW-0813">Transport</keyword>
<evidence type="ECO:0000256" key="8">
    <source>
        <dbReference type="ARBA" id="ARBA00049985"/>
    </source>
</evidence>
<comment type="caution">
    <text evidence="10">The sequence shown here is derived from an EMBL/GenBank/DDBJ whole genome shotgun (WGS) entry which is preliminary data.</text>
</comment>
<keyword evidence="7" id="KW-0472">Membrane</keyword>
<dbReference type="PROSITE" id="PS00211">
    <property type="entry name" value="ABC_TRANSPORTER_1"/>
    <property type="match status" value="1"/>
</dbReference>
<comment type="similarity">
    <text evidence="8">Belongs to the ABC transporter superfamily. Drug exporter-1 (DrugE1) (TC 3.A.1.105) family.</text>
</comment>
<sequence length="313" mass="34551">MVKPIIMVDGLQKRYGNKQILKDIDLQVEEGSIFALLGENGAGKTTTVRILSTLINADGGTAYIDGFDCQHQPQSIKKRISLTGQYATVDEQLTGEENLILIGRLLHLDKKTANKRITELLELFDLSSHAKKLVKTYSGGMLRKLDIAISLLASPKVIFLDEPTTGLDPRSRQNMWEMVKGLAADGVTIFLTTQYLEEAEVLADKIAVLHGGRIIAEGSSEQLKSLVGEEKLVWVFSEETSLARAQSLLGGELNEAENILVTNSDGSIEDLRQTLNIFHEQGIIPTSFHYRNPTIQDVFMVLTDKNEKEGVAV</sequence>
<evidence type="ECO:0000256" key="1">
    <source>
        <dbReference type="ARBA" id="ARBA00004413"/>
    </source>
</evidence>